<feature type="transmembrane region" description="Helical" evidence="7">
    <location>
        <begin position="179"/>
        <end position="202"/>
    </location>
</feature>
<evidence type="ECO:0000259" key="8">
    <source>
        <dbReference type="PROSITE" id="PS50928"/>
    </source>
</evidence>
<dbReference type="InterPro" id="IPR035906">
    <property type="entry name" value="MetI-like_sf"/>
</dbReference>
<evidence type="ECO:0000256" key="7">
    <source>
        <dbReference type="RuleBase" id="RU363032"/>
    </source>
</evidence>
<dbReference type="Proteomes" id="UP000315938">
    <property type="component" value="Unassembled WGS sequence"/>
</dbReference>
<evidence type="ECO:0000256" key="2">
    <source>
        <dbReference type="ARBA" id="ARBA00022448"/>
    </source>
</evidence>
<name>A0A553IH38_ACHLA</name>
<evidence type="ECO:0000256" key="6">
    <source>
        <dbReference type="ARBA" id="ARBA00023136"/>
    </source>
</evidence>
<keyword evidence="6 7" id="KW-0472">Membrane</keyword>
<feature type="transmembrane region" description="Helical" evidence="7">
    <location>
        <begin position="123"/>
        <end position="143"/>
    </location>
</feature>
<dbReference type="InterPro" id="IPR000515">
    <property type="entry name" value="MetI-like"/>
</dbReference>
<dbReference type="Pfam" id="PF00528">
    <property type="entry name" value="BPD_transp_1"/>
    <property type="match status" value="1"/>
</dbReference>
<dbReference type="GO" id="GO:0005886">
    <property type="term" value="C:plasma membrane"/>
    <property type="evidence" value="ECO:0007669"/>
    <property type="project" value="UniProtKB-SubCell"/>
</dbReference>
<evidence type="ECO:0000256" key="3">
    <source>
        <dbReference type="ARBA" id="ARBA00022475"/>
    </source>
</evidence>
<dbReference type="AlphaFoldDB" id="A0A553IH38"/>
<dbReference type="SUPFAM" id="SSF161098">
    <property type="entry name" value="MetI-like"/>
    <property type="match status" value="1"/>
</dbReference>
<feature type="domain" description="ABC transmembrane type-1" evidence="8">
    <location>
        <begin position="85"/>
        <end position="301"/>
    </location>
</feature>
<dbReference type="GO" id="GO:0055085">
    <property type="term" value="P:transmembrane transport"/>
    <property type="evidence" value="ECO:0007669"/>
    <property type="project" value="InterPro"/>
</dbReference>
<dbReference type="RefSeq" id="WP_041634198.1">
    <property type="nucleotide sequence ID" value="NZ_JACAOE010000001.1"/>
</dbReference>
<dbReference type="PANTHER" id="PTHR43227:SF8">
    <property type="entry name" value="DIACETYLCHITOBIOSE UPTAKE SYSTEM PERMEASE PROTEIN DASB"/>
    <property type="match status" value="1"/>
</dbReference>
<dbReference type="CDD" id="cd06261">
    <property type="entry name" value="TM_PBP2"/>
    <property type="match status" value="1"/>
</dbReference>
<reference evidence="9 10" key="1">
    <citation type="submission" date="2019-07" db="EMBL/GenBank/DDBJ databases">
        <title>Genome sequence of Acholeplasma laidlawii strain with increased resistance to erythromycin.</title>
        <authorList>
            <person name="Medvedeva E.S."/>
            <person name="Baranova N.B."/>
            <person name="Siniagina M.N."/>
            <person name="Mouzykantov A."/>
            <person name="Chernova O.A."/>
            <person name="Chernov V.M."/>
        </authorList>
    </citation>
    <scope>NUCLEOTIDE SEQUENCE [LARGE SCALE GENOMIC DNA]</scope>
    <source>
        <strain evidence="9 10">PG8REry</strain>
    </source>
</reference>
<evidence type="ECO:0000256" key="1">
    <source>
        <dbReference type="ARBA" id="ARBA00004651"/>
    </source>
</evidence>
<keyword evidence="2 7" id="KW-0813">Transport</keyword>
<keyword evidence="3" id="KW-1003">Cell membrane</keyword>
<keyword evidence="4 7" id="KW-0812">Transmembrane</keyword>
<comment type="similarity">
    <text evidence="7">Belongs to the binding-protein-dependent transport system permease family.</text>
</comment>
<proteinExistence type="inferred from homology"/>
<feature type="transmembrane region" description="Helical" evidence="7">
    <location>
        <begin position="223"/>
        <end position="251"/>
    </location>
</feature>
<evidence type="ECO:0000313" key="9">
    <source>
        <dbReference type="EMBL" id="TRX99507.1"/>
    </source>
</evidence>
<protein>
    <submittedName>
        <fullName evidence="9">Sugar ABC transporter permease</fullName>
    </submittedName>
</protein>
<dbReference type="PANTHER" id="PTHR43227">
    <property type="entry name" value="BLL4140 PROTEIN"/>
    <property type="match status" value="1"/>
</dbReference>
<dbReference type="Gene3D" id="1.10.3720.10">
    <property type="entry name" value="MetI-like"/>
    <property type="match status" value="1"/>
</dbReference>
<dbReference type="PROSITE" id="PS50928">
    <property type="entry name" value="ABC_TM1"/>
    <property type="match status" value="1"/>
</dbReference>
<feature type="transmembrane region" description="Helical" evidence="7">
    <location>
        <begin position="280"/>
        <end position="300"/>
    </location>
</feature>
<evidence type="ECO:0000256" key="5">
    <source>
        <dbReference type="ARBA" id="ARBA00022989"/>
    </source>
</evidence>
<gene>
    <name evidence="9" type="ORF">FNV44_00265</name>
</gene>
<dbReference type="GeneID" id="41339213"/>
<keyword evidence="5 7" id="KW-1133">Transmembrane helix</keyword>
<evidence type="ECO:0000256" key="4">
    <source>
        <dbReference type="ARBA" id="ARBA00022692"/>
    </source>
</evidence>
<dbReference type="InterPro" id="IPR050809">
    <property type="entry name" value="UgpAE/MalFG_permease"/>
</dbReference>
<comment type="caution">
    <text evidence="9">The sequence shown here is derived from an EMBL/GenBank/DDBJ whole genome shotgun (WGS) entry which is preliminary data.</text>
</comment>
<sequence length="314" mass="36360">MEKSIEIKKKRIFKKKTKQRIFITLMLAYPVLQFLLFFGYVNIDTIVLTFQKFSWTEGKYIYSGFDNYIMFFDRVINDPWTRRTIINSLFYMPVNSLIILPLSMAFSYFLFKKLPFSGFFRVVYFLPSILPIVVMTMAFSFTFDSNLGPVNDIYKWFFGMFDSNVVVPSWFGSYPTNQIMIFVYGVWVGLGFNIILMTGAIARIPEELMEYGQLEGIGFFKEFTTVVIPLIWPTIVTTFILGMTSVFTALLQPLFLTPTSGDTNTIALAIYNSVLQNQNIAYMATFGIVLSLFGLPIILLTRKTLNRFFTEVEY</sequence>
<accession>A0A553IH38</accession>
<evidence type="ECO:0000313" key="10">
    <source>
        <dbReference type="Proteomes" id="UP000315938"/>
    </source>
</evidence>
<dbReference type="EMBL" id="VKID01000001">
    <property type="protein sequence ID" value="TRX99507.1"/>
    <property type="molecule type" value="Genomic_DNA"/>
</dbReference>
<organism evidence="9 10">
    <name type="scientific">Acholeplasma laidlawii</name>
    <dbReference type="NCBI Taxonomy" id="2148"/>
    <lineage>
        <taxon>Bacteria</taxon>
        <taxon>Bacillati</taxon>
        <taxon>Mycoplasmatota</taxon>
        <taxon>Mollicutes</taxon>
        <taxon>Acholeplasmatales</taxon>
        <taxon>Acholeplasmataceae</taxon>
        <taxon>Acholeplasma</taxon>
    </lineage>
</organism>
<feature type="transmembrane region" description="Helical" evidence="7">
    <location>
        <begin position="21"/>
        <end position="43"/>
    </location>
</feature>
<comment type="subcellular location">
    <subcellularLocation>
        <location evidence="1 7">Cell membrane</location>
        <topology evidence="1 7">Multi-pass membrane protein</topology>
    </subcellularLocation>
</comment>
<feature type="transmembrane region" description="Helical" evidence="7">
    <location>
        <begin position="89"/>
        <end position="111"/>
    </location>
</feature>